<evidence type="ECO:0000313" key="1">
    <source>
        <dbReference type="EMBL" id="RCN56204.1"/>
    </source>
</evidence>
<sequence length="89" mass="9480">MGDGADSDEAYVVHTTAPRFIAKCANCDPEKVSESYGVSVAVYIDDIVFFDVSWIDPEPTSDEALVALFTAANAAVNRCQPLPLSPNGL</sequence>
<dbReference type="EMBL" id="PSYR01000002">
    <property type="protein sequence ID" value="RCN56204.1"/>
    <property type="molecule type" value="Genomic_DNA"/>
</dbReference>
<dbReference type="AlphaFoldDB" id="A0A368HCN6"/>
<gene>
    <name evidence="1" type="ORF">C4900_10130</name>
</gene>
<comment type="caution">
    <text evidence="1">The sequence shown here is derived from an EMBL/GenBank/DDBJ whole genome shotgun (WGS) entry which is preliminary data.</text>
</comment>
<organism evidence="1 2">
    <name type="scientific">Acidiferrobacter thiooxydans</name>
    <dbReference type="NCBI Taxonomy" id="163359"/>
    <lineage>
        <taxon>Bacteria</taxon>
        <taxon>Pseudomonadati</taxon>
        <taxon>Pseudomonadota</taxon>
        <taxon>Gammaproteobacteria</taxon>
        <taxon>Acidiferrobacterales</taxon>
        <taxon>Acidiferrobacteraceae</taxon>
        <taxon>Acidiferrobacter</taxon>
    </lineage>
</organism>
<dbReference type="Proteomes" id="UP000253250">
    <property type="component" value="Unassembled WGS sequence"/>
</dbReference>
<reference evidence="1 2" key="1">
    <citation type="submission" date="2018-02" db="EMBL/GenBank/DDBJ databases">
        <title>Insights into the biology of acidophilic members of the Acidiferrobacteraceae family derived from comparative genomic analyses.</title>
        <authorList>
            <person name="Issotta F."/>
            <person name="Thyssen C."/>
            <person name="Mena C."/>
            <person name="Moya A."/>
            <person name="Bellenberg S."/>
            <person name="Sproer C."/>
            <person name="Covarrubias P.C."/>
            <person name="Sand W."/>
            <person name="Quatrini R."/>
            <person name="Vera M."/>
        </authorList>
    </citation>
    <scope>NUCLEOTIDE SEQUENCE [LARGE SCALE GENOMIC DNA]</scope>
    <source>
        <strain evidence="2">m-1</strain>
    </source>
</reference>
<protein>
    <submittedName>
        <fullName evidence="1">Uncharacterized protein</fullName>
    </submittedName>
</protein>
<evidence type="ECO:0000313" key="2">
    <source>
        <dbReference type="Proteomes" id="UP000253250"/>
    </source>
</evidence>
<keyword evidence="2" id="KW-1185">Reference proteome</keyword>
<accession>A0A368HCN6</accession>
<name>A0A368HCN6_9GAMM</name>
<proteinExistence type="predicted"/>